<evidence type="ECO:0000313" key="3">
    <source>
        <dbReference type="EMBL" id="MBB6482435.1"/>
    </source>
</evidence>
<keyword evidence="4" id="KW-1185">Reference proteome</keyword>
<dbReference type="Pfam" id="PF25302">
    <property type="entry name" value="NADase_transloc"/>
    <property type="match status" value="1"/>
</dbReference>
<evidence type="ECO:0000259" key="2">
    <source>
        <dbReference type="Pfam" id="PF25302"/>
    </source>
</evidence>
<reference evidence="3 4" key="1">
    <citation type="submission" date="2020-08" db="EMBL/GenBank/DDBJ databases">
        <title>Genomic Encyclopedia of Type Strains, Phase IV (KMG-IV): sequencing the most valuable type-strain genomes for metagenomic binning, comparative biology and taxonomic classification.</title>
        <authorList>
            <person name="Goeker M."/>
        </authorList>
    </citation>
    <scope>NUCLEOTIDE SEQUENCE [LARGE SCALE GENOMIC DNA]</scope>
    <source>
        <strain evidence="3 4">DSM 2461</strain>
    </source>
</reference>
<dbReference type="EMBL" id="JACHGJ010000012">
    <property type="protein sequence ID" value="MBB6482435.1"/>
    <property type="molecule type" value="Genomic_DNA"/>
</dbReference>
<evidence type="ECO:0000313" key="4">
    <source>
        <dbReference type="Proteomes" id="UP000587760"/>
    </source>
</evidence>
<feature type="signal peptide" evidence="1">
    <location>
        <begin position="1"/>
        <end position="20"/>
    </location>
</feature>
<protein>
    <recommendedName>
        <fullName evidence="2">NAD glycohydrolase translocation F5/8 type C domain-containing protein</fullName>
    </recommendedName>
</protein>
<feature type="domain" description="NAD glycohydrolase translocation F5/8 type C" evidence="2">
    <location>
        <begin position="48"/>
        <end position="237"/>
    </location>
</feature>
<dbReference type="InterPro" id="IPR057561">
    <property type="entry name" value="NADase_transloc"/>
</dbReference>
<feature type="chain" id="PRO_5032835026" description="NAD glycohydrolase translocation F5/8 type C domain-containing protein" evidence="1">
    <location>
        <begin position="21"/>
        <end position="243"/>
    </location>
</feature>
<name>A0A841RED2_9SPIO</name>
<keyword evidence="1" id="KW-0732">Signal</keyword>
<evidence type="ECO:0000256" key="1">
    <source>
        <dbReference type="SAM" id="SignalP"/>
    </source>
</evidence>
<dbReference type="NCBIfam" id="NF047619">
    <property type="entry name" value="NADase_discoid"/>
    <property type="match status" value="1"/>
</dbReference>
<sequence>MMARFYILLICLLVSSPLSAQWIDFNAAPRTSLWASSVFKETLGGKVVSYGPEALFDRDSSTPWVEAAEGDGLGENVIVLLQSAVTNMKIINGFAASERLFKLNNRPKTLKLTLLAGLTAPGLVSETDYVLYFIKEFPINERISLKDSMAEQQFGFPMDSLKQMDLYRGAINQFREDFPDFFNMISLDLDFESNSELSDADYSLIMEIFGFYALKLTIADVYRGDLYSDTCISELAVDLEPFF</sequence>
<dbReference type="AlphaFoldDB" id="A0A841RED2"/>
<dbReference type="Proteomes" id="UP000587760">
    <property type="component" value="Unassembled WGS sequence"/>
</dbReference>
<organism evidence="3 4">
    <name type="scientific">Spirochaeta isovalerica</name>
    <dbReference type="NCBI Taxonomy" id="150"/>
    <lineage>
        <taxon>Bacteria</taxon>
        <taxon>Pseudomonadati</taxon>
        <taxon>Spirochaetota</taxon>
        <taxon>Spirochaetia</taxon>
        <taxon>Spirochaetales</taxon>
        <taxon>Spirochaetaceae</taxon>
        <taxon>Spirochaeta</taxon>
    </lineage>
</organism>
<comment type="caution">
    <text evidence="3">The sequence shown here is derived from an EMBL/GenBank/DDBJ whole genome shotgun (WGS) entry which is preliminary data.</text>
</comment>
<dbReference type="RefSeq" id="WP_184748673.1">
    <property type="nucleotide sequence ID" value="NZ_JACHGJ010000012.1"/>
</dbReference>
<accession>A0A841RED2</accession>
<proteinExistence type="predicted"/>
<gene>
    <name evidence="3" type="ORF">HNR50_004134</name>
</gene>